<sequence>MEEQEKIHTSHVWAIVLFTIAVFMSGLDNGIISTALTTISDSFHVSPSWGTWSVTIYTFGIAISVPIIGKLSDQYGRKRLFIVEITLFGIGSLLVALSPTFSFLLVSRFIQAIGGGGIFVIGSSYILATLPKDKQGKVLGIFGGMHGLSAVIGPNLGAFILQITGKWEWMFLINIPIVIFLIIFGYVKIEETKVTHAGKLDIIGSLILGASILAVMFGLTNIENELSVWPYLVIGILLFLLLIRYERNIEQKGQEPIIPTSLLKSKLFRITLFIGFMSGGFLAGIIFIPAYVQQVLQVPVEQAGYWLTPMALASGIGAGLGGILTDKIGARKTLILAGVIGLFGFISFPIWVNGFISYLVASVFAGTGLGFLLGAPLNVLIGESAGKAHKGTAIGTLSLVRQIGLTIFPILYGGFLTKAYIQLEHVLETNYSGKLKLVGTENYSMLIEQVERLTDANLRSKILATISNILELGFSMMFIIAAFLAFITIIIGIYLTQKKHYNVV</sequence>
<feature type="transmembrane region" description="Helical" evidence="6">
    <location>
        <begin position="201"/>
        <end position="222"/>
    </location>
</feature>
<feature type="transmembrane region" description="Helical" evidence="6">
    <location>
        <begin position="109"/>
        <end position="127"/>
    </location>
</feature>
<comment type="subcellular location">
    <subcellularLocation>
        <location evidence="1">Cell membrane</location>
        <topology evidence="1">Multi-pass membrane protein</topology>
    </subcellularLocation>
</comment>
<protein>
    <submittedName>
        <fullName evidence="8">Putative MFS-type transporter YfiU</fullName>
    </submittedName>
</protein>
<reference evidence="8 9" key="1">
    <citation type="submission" date="2019-07" db="EMBL/GenBank/DDBJ databases">
        <title>Whole genome shotgun sequence of Cerasibacillus quisquiliarum NBRC 102429.</title>
        <authorList>
            <person name="Hosoyama A."/>
            <person name="Uohara A."/>
            <person name="Ohji S."/>
            <person name="Ichikawa N."/>
        </authorList>
    </citation>
    <scope>NUCLEOTIDE SEQUENCE [LARGE SCALE GENOMIC DNA]</scope>
    <source>
        <strain evidence="8 9">NBRC 102429</strain>
    </source>
</reference>
<feature type="transmembrane region" description="Helical" evidence="6">
    <location>
        <begin position="472"/>
        <end position="495"/>
    </location>
</feature>
<keyword evidence="4 6" id="KW-1133">Transmembrane helix</keyword>
<feature type="transmembrane region" description="Helical" evidence="6">
    <location>
        <begin position="267"/>
        <end position="292"/>
    </location>
</feature>
<evidence type="ECO:0000256" key="1">
    <source>
        <dbReference type="ARBA" id="ARBA00004651"/>
    </source>
</evidence>
<name>A0A511UYE8_9BACI</name>
<feature type="transmembrane region" description="Helical" evidence="6">
    <location>
        <begin position="12"/>
        <end position="37"/>
    </location>
</feature>
<dbReference type="CDD" id="cd17321">
    <property type="entry name" value="MFS_MMR_MDR_like"/>
    <property type="match status" value="1"/>
</dbReference>
<feature type="transmembrane region" description="Helical" evidence="6">
    <location>
        <begin position="228"/>
        <end position="246"/>
    </location>
</feature>
<keyword evidence="3 6" id="KW-0812">Transmembrane</keyword>
<feature type="transmembrane region" description="Helical" evidence="6">
    <location>
        <begin position="139"/>
        <end position="163"/>
    </location>
</feature>
<dbReference type="InterPro" id="IPR011701">
    <property type="entry name" value="MFS"/>
</dbReference>
<proteinExistence type="predicted"/>
<accession>A0A511UYE8</accession>
<feature type="transmembrane region" description="Helical" evidence="6">
    <location>
        <begin position="393"/>
        <end position="415"/>
    </location>
</feature>
<evidence type="ECO:0000256" key="4">
    <source>
        <dbReference type="ARBA" id="ARBA00022989"/>
    </source>
</evidence>
<feature type="transmembrane region" description="Helical" evidence="6">
    <location>
        <begin position="304"/>
        <end position="324"/>
    </location>
</feature>
<feature type="transmembrane region" description="Helical" evidence="6">
    <location>
        <begin position="49"/>
        <end position="68"/>
    </location>
</feature>
<dbReference type="RefSeq" id="WP_146936401.1">
    <property type="nucleotide sequence ID" value="NZ_BJXW01000010.1"/>
</dbReference>
<dbReference type="PANTHER" id="PTHR23501">
    <property type="entry name" value="MAJOR FACILITATOR SUPERFAMILY"/>
    <property type="match status" value="1"/>
</dbReference>
<dbReference type="Proteomes" id="UP000321491">
    <property type="component" value="Unassembled WGS sequence"/>
</dbReference>
<evidence type="ECO:0000256" key="2">
    <source>
        <dbReference type="ARBA" id="ARBA00022448"/>
    </source>
</evidence>
<evidence type="ECO:0000259" key="7">
    <source>
        <dbReference type="PROSITE" id="PS50850"/>
    </source>
</evidence>
<dbReference type="Gene3D" id="1.20.1250.20">
    <property type="entry name" value="MFS general substrate transporter like domains"/>
    <property type="match status" value="1"/>
</dbReference>
<keyword evidence="5 6" id="KW-0472">Membrane</keyword>
<dbReference type="InterPro" id="IPR036259">
    <property type="entry name" value="MFS_trans_sf"/>
</dbReference>
<dbReference type="PRINTS" id="PR01036">
    <property type="entry name" value="TCRTETB"/>
</dbReference>
<gene>
    <name evidence="8" type="primary">yfiU</name>
    <name evidence="8" type="ORF">CQU01_10290</name>
</gene>
<dbReference type="AlphaFoldDB" id="A0A511UYE8"/>
<feature type="transmembrane region" description="Helical" evidence="6">
    <location>
        <begin position="80"/>
        <end position="103"/>
    </location>
</feature>
<dbReference type="Pfam" id="PF07690">
    <property type="entry name" value="MFS_1"/>
    <property type="match status" value="1"/>
</dbReference>
<dbReference type="InterPro" id="IPR020846">
    <property type="entry name" value="MFS_dom"/>
</dbReference>
<comment type="caution">
    <text evidence="8">The sequence shown here is derived from an EMBL/GenBank/DDBJ whole genome shotgun (WGS) entry which is preliminary data.</text>
</comment>
<organism evidence="8 9">
    <name type="scientific">Cerasibacillus quisquiliarum</name>
    <dbReference type="NCBI Taxonomy" id="227865"/>
    <lineage>
        <taxon>Bacteria</taxon>
        <taxon>Bacillati</taxon>
        <taxon>Bacillota</taxon>
        <taxon>Bacilli</taxon>
        <taxon>Bacillales</taxon>
        <taxon>Bacillaceae</taxon>
        <taxon>Cerasibacillus</taxon>
    </lineage>
</organism>
<dbReference type="PANTHER" id="PTHR23501:SF190">
    <property type="entry name" value="MAJOR FACILITATOR SUPERFAMILY MFS_1"/>
    <property type="match status" value="1"/>
</dbReference>
<dbReference type="GO" id="GO:0005886">
    <property type="term" value="C:plasma membrane"/>
    <property type="evidence" value="ECO:0007669"/>
    <property type="project" value="UniProtKB-SubCell"/>
</dbReference>
<evidence type="ECO:0000313" key="9">
    <source>
        <dbReference type="Proteomes" id="UP000321491"/>
    </source>
</evidence>
<dbReference type="OrthoDB" id="9807274at2"/>
<evidence type="ECO:0000313" key="8">
    <source>
        <dbReference type="EMBL" id="GEN30791.1"/>
    </source>
</evidence>
<keyword evidence="2" id="KW-0813">Transport</keyword>
<feature type="transmembrane region" description="Helical" evidence="6">
    <location>
        <begin position="333"/>
        <end position="352"/>
    </location>
</feature>
<evidence type="ECO:0000256" key="6">
    <source>
        <dbReference type="SAM" id="Phobius"/>
    </source>
</evidence>
<feature type="transmembrane region" description="Helical" evidence="6">
    <location>
        <begin position="169"/>
        <end position="189"/>
    </location>
</feature>
<keyword evidence="9" id="KW-1185">Reference proteome</keyword>
<evidence type="ECO:0000256" key="3">
    <source>
        <dbReference type="ARBA" id="ARBA00022692"/>
    </source>
</evidence>
<feature type="domain" description="Major facilitator superfamily (MFS) profile" evidence="7">
    <location>
        <begin position="14"/>
        <end position="500"/>
    </location>
</feature>
<dbReference type="SUPFAM" id="SSF103473">
    <property type="entry name" value="MFS general substrate transporter"/>
    <property type="match status" value="1"/>
</dbReference>
<dbReference type="EMBL" id="BJXW01000010">
    <property type="protein sequence ID" value="GEN30791.1"/>
    <property type="molecule type" value="Genomic_DNA"/>
</dbReference>
<dbReference type="GO" id="GO:0022857">
    <property type="term" value="F:transmembrane transporter activity"/>
    <property type="evidence" value="ECO:0007669"/>
    <property type="project" value="InterPro"/>
</dbReference>
<evidence type="ECO:0000256" key="5">
    <source>
        <dbReference type="ARBA" id="ARBA00023136"/>
    </source>
</evidence>
<dbReference type="Gene3D" id="1.20.1720.10">
    <property type="entry name" value="Multidrug resistance protein D"/>
    <property type="match status" value="1"/>
</dbReference>
<dbReference type="PROSITE" id="PS50850">
    <property type="entry name" value="MFS"/>
    <property type="match status" value="1"/>
</dbReference>
<feature type="transmembrane region" description="Helical" evidence="6">
    <location>
        <begin position="358"/>
        <end position="381"/>
    </location>
</feature>